<dbReference type="RefSeq" id="WP_094205564.1">
    <property type="nucleotide sequence ID" value="NZ_NDYC01000019.1"/>
</dbReference>
<keyword evidence="1" id="KW-1133">Transmembrane helix</keyword>
<organism evidence="3 4">
    <name type="scientific">Finegoldia magna</name>
    <name type="common">Peptostreptococcus magnus</name>
    <dbReference type="NCBI Taxonomy" id="1260"/>
    <lineage>
        <taxon>Bacteria</taxon>
        <taxon>Bacillati</taxon>
        <taxon>Bacillota</taxon>
        <taxon>Tissierellia</taxon>
        <taxon>Tissierellales</taxon>
        <taxon>Peptoniphilaceae</taxon>
        <taxon>Finegoldia</taxon>
    </lineage>
</organism>
<name>A0A233V4X5_FINMA</name>
<evidence type="ECO:0000313" key="3">
    <source>
        <dbReference type="EMBL" id="OXZ27433.1"/>
    </source>
</evidence>
<feature type="transmembrane region" description="Helical" evidence="1">
    <location>
        <begin position="12"/>
        <end position="33"/>
    </location>
</feature>
<dbReference type="AlphaFoldDB" id="A0A233V4X5"/>
<dbReference type="InterPro" id="IPR058729">
    <property type="entry name" value="Beta-barrel_RND-rel"/>
</dbReference>
<feature type="domain" description="RND related beta-barrel" evidence="2">
    <location>
        <begin position="238"/>
        <end position="300"/>
    </location>
</feature>
<keyword evidence="1" id="KW-0812">Transmembrane</keyword>
<evidence type="ECO:0000256" key="1">
    <source>
        <dbReference type="SAM" id="Phobius"/>
    </source>
</evidence>
<dbReference type="Pfam" id="PF26011">
    <property type="entry name" value="Beta-barrel_RND_rel"/>
    <property type="match status" value="1"/>
</dbReference>
<sequence>MKTKKLNKKEFFIIIISFLLLVFIVHNLLGFLFKRNLYLVNDISKIKNEINVNALVLKDEYIYLNDVDTKVAENVKYPVGSNVINVPKDINLQMSTKYIDDKLNDLEINHADKTTSKFEIKDTDIKTLSNSIRNRNFDGKFLSEYDKKKNITEEEYFHSKKELEILKQVLNSKSSTVKTTVSGVLKNNIDNYENFVGYNSSSIMGSDFYLRDIDESYTSKGLSVVDSMNLSLAFDVESSKLNRNLKNNDEIEIHVDKNEYSAHIKDIKVNGDIITIVCDMNDGINYLMNKRFVPITVIDKKTKVFKIPNKSIITKDSTQGVYIKKETGIIKFVAVKVLKTDDKFAYVSTGIDGQIDVNNRKVNTLELYDYIVKNPRFVKEGELLK</sequence>
<reference evidence="4" key="1">
    <citation type="submission" date="2017-04" db="EMBL/GenBank/DDBJ databases">
        <title>Finegoldia magna isolated from orthopedic joint implant-associated infections.</title>
        <authorList>
            <person name="Bjorklund S."/>
            <person name="Bruggemann H."/>
            <person name="Jensen A."/>
            <person name="Hellmark B."/>
            <person name="Soderquist B."/>
        </authorList>
    </citation>
    <scope>NUCLEOTIDE SEQUENCE [LARGE SCALE GENOMIC DNA]</scope>
    <source>
        <strain evidence="4">CCUG 54800</strain>
    </source>
</reference>
<proteinExistence type="predicted"/>
<gene>
    <name evidence="3" type="ORF">B9N49_03645</name>
</gene>
<evidence type="ECO:0000313" key="4">
    <source>
        <dbReference type="Proteomes" id="UP000215413"/>
    </source>
</evidence>
<comment type="caution">
    <text evidence="3">The sequence shown here is derived from an EMBL/GenBank/DDBJ whole genome shotgun (WGS) entry which is preliminary data.</text>
</comment>
<dbReference type="Proteomes" id="UP000215413">
    <property type="component" value="Unassembled WGS sequence"/>
</dbReference>
<dbReference type="EMBL" id="NDYC01000019">
    <property type="protein sequence ID" value="OXZ27433.1"/>
    <property type="molecule type" value="Genomic_DNA"/>
</dbReference>
<evidence type="ECO:0000259" key="2">
    <source>
        <dbReference type="Pfam" id="PF26011"/>
    </source>
</evidence>
<accession>A0A233V4X5</accession>
<protein>
    <recommendedName>
        <fullName evidence="2">RND related beta-barrel domain-containing protein</fullName>
    </recommendedName>
</protein>
<keyword evidence="1" id="KW-0472">Membrane</keyword>